<keyword evidence="3" id="KW-1185">Reference proteome</keyword>
<dbReference type="Proteomes" id="UP001054902">
    <property type="component" value="Unassembled WGS sequence"/>
</dbReference>
<evidence type="ECO:0000313" key="3">
    <source>
        <dbReference type="Proteomes" id="UP001054902"/>
    </source>
</evidence>
<evidence type="ECO:0000313" key="2">
    <source>
        <dbReference type="EMBL" id="GFH56451.1"/>
    </source>
</evidence>
<proteinExistence type="predicted"/>
<sequence>MKQYNLRKRGTKAKATKARQHCISALSSSRVNQFSRLPPRRSPCNRGSHDTDSMPVPESNEPSISTNVNATTDHDMREARNEKENERVTQTYLSRHTVPPLVTRDDGSGDTTSADTTETFEYKKPIQRCQDILKKTLERGDIEYHTPTLLTKHVNIPEECMKQIPNGFTWATPDKDLQKKEISEKDKIWSVLEKGDHIAKGHFTSMDDFSDEKQKDFFHEMVDKRLFSMYSEDGLSIHRQIFSGEVASQLSKEIISEYVGNYNLYIQELEKKERCKTRLRIVKTEAKEDFTGGTSLHADRVNPNLEKPWDLRCIGTFGSWVKMFGFTESCAKDDPIYMKLLSHGSFVILDKYSSGVEPMEDGTRFKHAANLLPKADEIDGASIYTFVLDIYLNEDYEGVVWETPQELLAWMKEKGFAMRD</sequence>
<accession>A0AAD3D479</accession>
<dbReference type="EMBL" id="BLLK01000052">
    <property type="protein sequence ID" value="GFH56451.1"/>
    <property type="molecule type" value="Genomic_DNA"/>
</dbReference>
<comment type="caution">
    <text evidence="2">The sequence shown here is derived from an EMBL/GenBank/DDBJ whole genome shotgun (WGS) entry which is preliminary data.</text>
</comment>
<name>A0AAD3D479_9STRA</name>
<reference evidence="2 3" key="1">
    <citation type="journal article" date="2021" name="Sci. Rep.">
        <title>The genome of the diatom Chaetoceros tenuissimus carries an ancient integrated fragment of an extant virus.</title>
        <authorList>
            <person name="Hongo Y."/>
            <person name="Kimura K."/>
            <person name="Takaki Y."/>
            <person name="Yoshida Y."/>
            <person name="Baba S."/>
            <person name="Kobayashi G."/>
            <person name="Nagasaki K."/>
            <person name="Hano T."/>
            <person name="Tomaru Y."/>
        </authorList>
    </citation>
    <scope>NUCLEOTIDE SEQUENCE [LARGE SCALE GENOMIC DNA]</scope>
    <source>
        <strain evidence="2 3">NIES-3715</strain>
    </source>
</reference>
<protein>
    <submittedName>
        <fullName evidence="2">Uncharacterized protein</fullName>
    </submittedName>
</protein>
<gene>
    <name evidence="2" type="ORF">CTEN210_12927</name>
</gene>
<evidence type="ECO:0000256" key="1">
    <source>
        <dbReference type="SAM" id="MobiDB-lite"/>
    </source>
</evidence>
<organism evidence="2 3">
    <name type="scientific">Chaetoceros tenuissimus</name>
    <dbReference type="NCBI Taxonomy" id="426638"/>
    <lineage>
        <taxon>Eukaryota</taxon>
        <taxon>Sar</taxon>
        <taxon>Stramenopiles</taxon>
        <taxon>Ochrophyta</taxon>
        <taxon>Bacillariophyta</taxon>
        <taxon>Coscinodiscophyceae</taxon>
        <taxon>Chaetocerotophycidae</taxon>
        <taxon>Chaetocerotales</taxon>
        <taxon>Chaetocerotaceae</taxon>
        <taxon>Chaetoceros</taxon>
    </lineage>
</organism>
<feature type="region of interest" description="Disordered" evidence="1">
    <location>
        <begin position="33"/>
        <end position="68"/>
    </location>
</feature>
<dbReference type="AlphaFoldDB" id="A0AAD3D479"/>